<dbReference type="SUPFAM" id="SSF53448">
    <property type="entry name" value="Nucleotide-diphospho-sugar transferases"/>
    <property type="match status" value="1"/>
</dbReference>
<keyword evidence="6" id="KW-1185">Reference proteome</keyword>
<dbReference type="PANTHER" id="PTHR43179:SF12">
    <property type="entry name" value="GALACTOFURANOSYLTRANSFERASE GLFT2"/>
    <property type="match status" value="1"/>
</dbReference>
<evidence type="ECO:0000259" key="4">
    <source>
        <dbReference type="Pfam" id="PF00535"/>
    </source>
</evidence>
<dbReference type="Gene3D" id="3.90.550.10">
    <property type="entry name" value="Spore Coat Polysaccharide Biosynthesis Protein SpsA, Chain A"/>
    <property type="match status" value="1"/>
</dbReference>
<sequence>MVGQEMASLEMAAMTGGVDFCVLSYNRLDDLKRCLAGVEQAMSEGDRVIVVDNGSTDGSREYLAGYAARNPVCTVVETTENLGVAGGRNAAYRLVRGEFLINLDDDSIPPPDIVARTREAFARFPKAGVIAYRIVHPETGDVQNDNGPHAVEVGNFHGAGYAIDRRTLQSIGLLDETCWFAAEEIEYSIRLRRAGSTVMFVPEIVVLHNSRRRTGEHRLKTERMWAYNFSRVSFAYFPLKTAFVFVMRQFGIEIPLGWRRGGVAHWLRLLKAMVSGAIDGRRSHVALPPDVLAFYLSPDTRPDVGNVPFRTKLAQRLAKAFPRAA</sequence>
<reference evidence="5 6" key="1">
    <citation type="submission" date="2018-08" db="EMBL/GenBank/DDBJ databases">
        <title>Complete genome sequencing of Blastochloris tepida GI.</title>
        <authorList>
            <person name="Tsukatani Y."/>
            <person name="Mori H."/>
        </authorList>
    </citation>
    <scope>NUCLEOTIDE SEQUENCE [LARGE SCALE GENOMIC DNA]</scope>
    <source>
        <strain evidence="5 6">GI</strain>
    </source>
</reference>
<dbReference type="Pfam" id="PF00535">
    <property type="entry name" value="Glycos_transf_2"/>
    <property type="match status" value="1"/>
</dbReference>
<dbReference type="AlphaFoldDB" id="A0A348G2N4"/>
<dbReference type="GO" id="GO:0016757">
    <property type="term" value="F:glycosyltransferase activity"/>
    <property type="evidence" value="ECO:0007669"/>
    <property type="project" value="UniProtKB-KW"/>
</dbReference>
<evidence type="ECO:0000256" key="1">
    <source>
        <dbReference type="ARBA" id="ARBA00006739"/>
    </source>
</evidence>
<accession>A0A348G2N4</accession>
<organism evidence="5 6">
    <name type="scientific">Blastochloris tepida</name>
    <dbReference type="NCBI Taxonomy" id="2233851"/>
    <lineage>
        <taxon>Bacteria</taxon>
        <taxon>Pseudomonadati</taxon>
        <taxon>Pseudomonadota</taxon>
        <taxon>Alphaproteobacteria</taxon>
        <taxon>Hyphomicrobiales</taxon>
        <taxon>Blastochloridaceae</taxon>
        <taxon>Blastochloris</taxon>
    </lineage>
</organism>
<evidence type="ECO:0000313" key="5">
    <source>
        <dbReference type="EMBL" id="BBF93817.1"/>
    </source>
</evidence>
<keyword evidence="3" id="KW-0808">Transferase</keyword>
<dbReference type="Proteomes" id="UP000266934">
    <property type="component" value="Chromosome"/>
</dbReference>
<evidence type="ECO:0000313" key="6">
    <source>
        <dbReference type="Proteomes" id="UP000266934"/>
    </source>
</evidence>
<dbReference type="InterPro" id="IPR001173">
    <property type="entry name" value="Glyco_trans_2-like"/>
</dbReference>
<evidence type="ECO:0000256" key="3">
    <source>
        <dbReference type="ARBA" id="ARBA00022679"/>
    </source>
</evidence>
<gene>
    <name evidence="5" type="ORF">BLTE_25020</name>
</gene>
<evidence type="ECO:0000256" key="2">
    <source>
        <dbReference type="ARBA" id="ARBA00022676"/>
    </source>
</evidence>
<comment type="similarity">
    <text evidence="1">Belongs to the glycosyltransferase 2 family.</text>
</comment>
<name>A0A348G2N4_9HYPH</name>
<dbReference type="CDD" id="cd04186">
    <property type="entry name" value="GT_2_like_c"/>
    <property type="match status" value="1"/>
</dbReference>
<protein>
    <recommendedName>
        <fullName evidence="4">Glycosyltransferase 2-like domain-containing protein</fullName>
    </recommendedName>
</protein>
<keyword evidence="2" id="KW-0328">Glycosyltransferase</keyword>
<dbReference type="PANTHER" id="PTHR43179">
    <property type="entry name" value="RHAMNOSYLTRANSFERASE WBBL"/>
    <property type="match status" value="1"/>
</dbReference>
<dbReference type="InterPro" id="IPR029044">
    <property type="entry name" value="Nucleotide-diphossugar_trans"/>
</dbReference>
<feature type="domain" description="Glycosyltransferase 2-like" evidence="4">
    <location>
        <begin position="21"/>
        <end position="155"/>
    </location>
</feature>
<dbReference type="EMBL" id="AP018907">
    <property type="protein sequence ID" value="BBF93817.1"/>
    <property type="molecule type" value="Genomic_DNA"/>
</dbReference>
<proteinExistence type="inferred from homology"/>
<dbReference type="KEGG" id="blag:BLTE_25020"/>